<accession>A0A8J8B373</accession>
<dbReference type="InterPro" id="IPR037171">
    <property type="entry name" value="NagB/RpiA_transferase-like"/>
</dbReference>
<reference evidence="3" key="1">
    <citation type="submission" date="2021-04" db="EMBL/GenBank/DDBJ databases">
        <title>Sinoanaerobacter chloroacetimidivorans sp. nov., an obligate anaerobic bacterium isolated from anaerobic sludge.</title>
        <authorList>
            <person name="Bao Y."/>
        </authorList>
    </citation>
    <scope>NUCLEOTIDE SEQUENCE</scope>
    <source>
        <strain evidence="3">BAD-6</strain>
    </source>
</reference>
<gene>
    <name evidence="3" type="ORF">KCX82_09035</name>
</gene>
<proteinExistence type="inferred from homology"/>
<dbReference type="AlphaFoldDB" id="A0A8J8B373"/>
<dbReference type="Gene3D" id="3.40.1080.10">
    <property type="entry name" value="Glutaconate Coenzyme A-transferase"/>
    <property type="match status" value="1"/>
</dbReference>
<comment type="caution">
    <text evidence="3">The sequence shown here is derived from an EMBL/GenBank/DDBJ whole genome shotgun (WGS) entry which is preliminary data.</text>
</comment>
<evidence type="ECO:0000256" key="2">
    <source>
        <dbReference type="ARBA" id="ARBA00022679"/>
    </source>
</evidence>
<evidence type="ECO:0000256" key="1">
    <source>
        <dbReference type="ARBA" id="ARBA00007047"/>
    </source>
</evidence>
<evidence type="ECO:0000313" key="4">
    <source>
        <dbReference type="Proteomes" id="UP000675664"/>
    </source>
</evidence>
<dbReference type="PANTHER" id="PTHR13707:SF57">
    <property type="entry name" value="SUCCINYL-COA:3-KETOACID COENZYME A TRANSFERASE SUBUNIT B-RELATED"/>
    <property type="match status" value="1"/>
</dbReference>
<dbReference type="InterPro" id="IPR012791">
    <property type="entry name" value="3-oxoacid_CoA-transf_B"/>
</dbReference>
<dbReference type="EMBL" id="JAGSND010000005">
    <property type="protein sequence ID" value="MBR0598015.1"/>
    <property type="molecule type" value="Genomic_DNA"/>
</dbReference>
<evidence type="ECO:0000313" key="3">
    <source>
        <dbReference type="EMBL" id="MBR0598015.1"/>
    </source>
</evidence>
<dbReference type="InterPro" id="IPR004165">
    <property type="entry name" value="CoA_trans_fam_I"/>
</dbReference>
<name>A0A8J8B373_9FIRM</name>
<dbReference type="SMART" id="SM00882">
    <property type="entry name" value="CoA_trans"/>
    <property type="match status" value="1"/>
</dbReference>
<dbReference type="GO" id="GO:0008410">
    <property type="term" value="F:CoA-transferase activity"/>
    <property type="evidence" value="ECO:0007669"/>
    <property type="project" value="InterPro"/>
</dbReference>
<dbReference type="PANTHER" id="PTHR13707">
    <property type="entry name" value="KETOACID-COENZYME A TRANSFERASE"/>
    <property type="match status" value="1"/>
</dbReference>
<comment type="similarity">
    <text evidence="1">Belongs to the 3-oxoacid CoA-transferase subunit B family.</text>
</comment>
<dbReference type="Proteomes" id="UP000675664">
    <property type="component" value="Unassembled WGS sequence"/>
</dbReference>
<reference evidence="3" key="2">
    <citation type="submission" date="2021-04" db="EMBL/GenBank/DDBJ databases">
        <authorList>
            <person name="Liu J."/>
        </authorList>
    </citation>
    <scope>NUCLEOTIDE SEQUENCE</scope>
    <source>
        <strain evidence="3">BAD-6</strain>
    </source>
</reference>
<protein>
    <submittedName>
        <fullName evidence="3">3-oxoacid CoA-transferase subunit B</fullName>
    </submittedName>
</protein>
<dbReference type="Pfam" id="PF01144">
    <property type="entry name" value="CoA_trans"/>
    <property type="match status" value="1"/>
</dbReference>
<sequence length="221" mass="23192">MNSMKDIKNFIAKNVASLFKDGDVVNLGVGIPTLAVGHLPEGVNVIIHAENGAIGCGPVAAKEVATMDLVDAANVPITLIPQGSCTDSATSFGIVRGGHVDYTVLGALQVDQEGNLASWIIPGKAVNGMGGAMDLVAGAKKVIIAMLHNSKDGKPKLLKKCIWPLTAVNAVTHIITDLAMIEIIDKKFVVKAMADGITKEELQSKTEAELIFPSNIKVMLD</sequence>
<keyword evidence="4" id="KW-1185">Reference proteome</keyword>
<organism evidence="3 4">
    <name type="scientific">Sinanaerobacter chloroacetimidivorans</name>
    <dbReference type="NCBI Taxonomy" id="2818044"/>
    <lineage>
        <taxon>Bacteria</taxon>
        <taxon>Bacillati</taxon>
        <taxon>Bacillota</taxon>
        <taxon>Clostridia</taxon>
        <taxon>Peptostreptococcales</taxon>
        <taxon>Anaerovoracaceae</taxon>
        <taxon>Sinanaerobacter</taxon>
    </lineage>
</organism>
<dbReference type="NCBIfam" id="TIGR02428">
    <property type="entry name" value="pcaJ_scoB_fam"/>
    <property type="match status" value="1"/>
</dbReference>
<dbReference type="SUPFAM" id="SSF100950">
    <property type="entry name" value="NagB/RpiA/CoA transferase-like"/>
    <property type="match status" value="1"/>
</dbReference>
<keyword evidence="2" id="KW-0808">Transferase</keyword>